<dbReference type="PANTHER" id="PTHR43079">
    <property type="entry name" value="PROBABLE CADMIUM/ZINC-TRANSPORTING ATPASE HMA1"/>
    <property type="match status" value="1"/>
</dbReference>
<keyword evidence="3" id="KW-0479">Metal-binding</keyword>
<proteinExistence type="inferred from homology"/>
<reference evidence="9" key="1">
    <citation type="journal article" date="2014" name="Nat. Genet.">
        <title>A reference genome for common bean and genome-wide analysis of dual domestications.</title>
        <authorList>
            <person name="Schmutz J."/>
            <person name="McClean P.E."/>
            <person name="Mamidi S."/>
            <person name="Wu G.A."/>
            <person name="Cannon S.B."/>
            <person name="Grimwood J."/>
            <person name="Jenkins J."/>
            <person name="Shu S."/>
            <person name="Song Q."/>
            <person name="Chavarro C."/>
            <person name="Torres-Torres M."/>
            <person name="Geffroy V."/>
            <person name="Moghaddam S.M."/>
            <person name="Gao D."/>
            <person name="Abernathy B."/>
            <person name="Barry K."/>
            <person name="Blair M."/>
            <person name="Brick M.A."/>
            <person name="Chovatia M."/>
            <person name="Gepts P."/>
            <person name="Goodstein D.M."/>
            <person name="Gonzales M."/>
            <person name="Hellsten U."/>
            <person name="Hyten D.L."/>
            <person name="Jia G."/>
            <person name="Kelly J.D."/>
            <person name="Kudrna D."/>
            <person name="Lee R."/>
            <person name="Richard M.M."/>
            <person name="Miklas P.N."/>
            <person name="Osorno J.M."/>
            <person name="Rodrigues J."/>
            <person name="Thareau V."/>
            <person name="Urrea C.A."/>
            <person name="Wang M."/>
            <person name="Yu Y."/>
            <person name="Zhang M."/>
            <person name="Wing R.A."/>
            <person name="Cregan P.B."/>
            <person name="Rokhsar D.S."/>
            <person name="Jackson S.A."/>
        </authorList>
    </citation>
    <scope>NUCLEOTIDE SEQUENCE [LARGE SCALE GENOMIC DNA]</scope>
    <source>
        <strain evidence="9">cv. G19833</strain>
    </source>
</reference>
<dbReference type="Proteomes" id="UP000000226">
    <property type="component" value="Chromosome 3"/>
</dbReference>
<dbReference type="AlphaFoldDB" id="V7C9H9"/>
<evidence type="ECO:0000256" key="1">
    <source>
        <dbReference type="ARBA" id="ARBA00004141"/>
    </source>
</evidence>
<dbReference type="Gramene" id="ESW25571">
    <property type="protein sequence ID" value="ESW25571"/>
    <property type="gene ID" value="PHAVU_003G047300g"/>
</dbReference>
<protein>
    <submittedName>
        <fullName evidence="8">Uncharacterized protein</fullName>
    </submittedName>
</protein>
<comment type="similarity">
    <text evidence="2">Belongs to the cation transport ATPase (P-type) (TC 3.A.3) family. Type IB subfamily.</text>
</comment>
<keyword evidence="4" id="KW-0547">Nucleotide-binding</keyword>
<comment type="subcellular location">
    <subcellularLocation>
        <location evidence="1">Membrane</location>
        <topology evidence="1">Multi-pass membrane protein</topology>
    </subcellularLocation>
</comment>
<dbReference type="EMBL" id="CM002290">
    <property type="protein sequence ID" value="ESW25571.1"/>
    <property type="molecule type" value="Genomic_DNA"/>
</dbReference>
<dbReference type="InterPro" id="IPR051949">
    <property type="entry name" value="Cation_Transport_ATPase"/>
</dbReference>
<dbReference type="eggNOG" id="KOG0207">
    <property type="taxonomic scope" value="Eukaryota"/>
</dbReference>
<keyword evidence="9" id="KW-1185">Reference proteome</keyword>
<sequence>MTAFASIFMGNSLEGGLLLSIFGNSLAHIAEEHFTSRSIVDVRELKENNPDFAFVLDTKDDKLPNTFDLAYKRIPMHDELWFSLEG</sequence>
<keyword evidence="6" id="KW-0460">Magnesium</keyword>
<name>V7C9H9_PHAVU</name>
<keyword evidence="5" id="KW-0067">ATP-binding</keyword>
<evidence type="ECO:0000313" key="9">
    <source>
        <dbReference type="Proteomes" id="UP000000226"/>
    </source>
</evidence>
<evidence type="ECO:0000256" key="3">
    <source>
        <dbReference type="ARBA" id="ARBA00022723"/>
    </source>
</evidence>
<organism evidence="8 9">
    <name type="scientific">Phaseolus vulgaris</name>
    <name type="common">Kidney bean</name>
    <name type="synonym">French bean</name>
    <dbReference type="NCBI Taxonomy" id="3885"/>
    <lineage>
        <taxon>Eukaryota</taxon>
        <taxon>Viridiplantae</taxon>
        <taxon>Streptophyta</taxon>
        <taxon>Embryophyta</taxon>
        <taxon>Tracheophyta</taxon>
        <taxon>Spermatophyta</taxon>
        <taxon>Magnoliopsida</taxon>
        <taxon>eudicotyledons</taxon>
        <taxon>Gunneridae</taxon>
        <taxon>Pentapetalae</taxon>
        <taxon>rosids</taxon>
        <taxon>fabids</taxon>
        <taxon>Fabales</taxon>
        <taxon>Fabaceae</taxon>
        <taxon>Papilionoideae</taxon>
        <taxon>50 kb inversion clade</taxon>
        <taxon>NPAAA clade</taxon>
        <taxon>indigoferoid/millettioid clade</taxon>
        <taxon>Phaseoleae</taxon>
        <taxon>Phaseolus</taxon>
    </lineage>
</organism>
<dbReference type="GO" id="GO:0005524">
    <property type="term" value="F:ATP binding"/>
    <property type="evidence" value="ECO:0007669"/>
    <property type="project" value="UniProtKB-KW"/>
</dbReference>
<evidence type="ECO:0000256" key="4">
    <source>
        <dbReference type="ARBA" id="ARBA00022741"/>
    </source>
</evidence>
<evidence type="ECO:0000256" key="5">
    <source>
        <dbReference type="ARBA" id="ARBA00022840"/>
    </source>
</evidence>
<dbReference type="OrthoDB" id="432719at2759"/>
<accession>V7C9H9</accession>
<evidence type="ECO:0000313" key="8">
    <source>
        <dbReference type="EMBL" id="ESW25571.1"/>
    </source>
</evidence>
<evidence type="ECO:0000256" key="7">
    <source>
        <dbReference type="ARBA" id="ARBA00022967"/>
    </source>
</evidence>
<gene>
    <name evidence="8" type="ORF">PHAVU_003G047300g</name>
</gene>
<keyword evidence="7" id="KW-1278">Translocase</keyword>
<dbReference type="STRING" id="3885.V7C9H9"/>
<dbReference type="GO" id="GO:0046872">
    <property type="term" value="F:metal ion binding"/>
    <property type="evidence" value="ECO:0007669"/>
    <property type="project" value="UniProtKB-KW"/>
</dbReference>
<evidence type="ECO:0000256" key="2">
    <source>
        <dbReference type="ARBA" id="ARBA00006024"/>
    </source>
</evidence>
<evidence type="ECO:0000256" key="6">
    <source>
        <dbReference type="ARBA" id="ARBA00022842"/>
    </source>
</evidence>
<dbReference type="PANTHER" id="PTHR43079:SF1">
    <property type="entry name" value="CADMIUM_ZINC-TRANSPORTING ATPASE HMA1, CHLOROPLASTIC-RELATED"/>
    <property type="match status" value="1"/>
</dbReference>
<dbReference type="GO" id="GO:0016020">
    <property type="term" value="C:membrane"/>
    <property type="evidence" value="ECO:0007669"/>
    <property type="project" value="UniProtKB-SubCell"/>
</dbReference>